<feature type="compositionally biased region" description="Basic and acidic residues" evidence="1">
    <location>
        <begin position="938"/>
        <end position="955"/>
    </location>
</feature>
<dbReference type="OrthoDB" id="2013972at2759"/>
<sequence>MEFPCSLFLTPTRPALYLLLLPESTPPDRYTMSSRTAAGRKRIRQDPLKEPKEHKDSPLKGLFSRSKSVAPAVKAANPPLGHPSAPPHPHGQEQYGNTATLDSSSPGPHMRVSRSAAPQNVQPLQGYRSPAPSNYLSSPTVSSTSGAYPSPETHFHTLPQQQSYNHDWRHEGYGASPPLKKAVSTSNMLATIQDQHLFANEFPQPPPHIFLEASYQPPPPTRPRNGRPLPHNPVTGQPMNASPYPPEKMPSPATPYGPMIPSPPRSPAPPPPFSGNYESPIPRPSGVNTSLLLQPPSVPRAAASQSNNVPAYEVPFTPARPRLQLATAASATTGWEANHGAISDRTAHSVWPSPPPERNGGLAYLDDSVFPLTPRQFGESSNSAANRRAMTFPDLEPTSPGNESIAPSTDGHASNYSGAPGYSSSRRSSVSSGSQDKATPTFVFPGSRSTVKPKISSTTGKTRLNIMGKKSKGQVGKGKYPEFEAPPTLLAPNSPHSRPATSLTRSEHSSSGSSKGDQSHIMPPVGDEFDRRRKMSTATANTTTTSGSSSGSNRSNPGFVYPGGRSRAHPSAAPLTMPSLKLSKKVKSSRISGISSGSDTGSRKRFMGIPLGKKKSAAEFVSPDTPPLSPMAFTLMNKSERSEDDTTYDGSQIGSTTSGGGPVGPEFEAYKAQRLSPEVRRQERVQRIKSRIGAYPLDPYDSILLDNDRHTGDLLNRLNGTGCPSFYEYGSDPPATVLDLGCGQGHWVVEAAIAWKGHGTKVTGYDMVDISKVLLPWAIKQGVADNIRFVRGNFLKQRLPFNDNSFDLVRMSSLALCMTADAWMFVFQEVCRVLTVGGRLELIDDSILFPYGKPSINSMGGLPTPSTPQLNMFAPQLDINIPTSAFSTFCIYDDSEHPNPGLGFPDEDEEDEEDILELYQVKEEGESDADDTATLSGKEPEAKFERPSFQRDPRTRSVSRPRNRSRTTQTSNRLRTWNRHAATSRDLESLFEHMLTHKFGIHMRPEEFVLDLMMDVFGHAREVTTMHLSLAPPEVAVEEDRPRGRPLDDSVKSHDRYGSLGSHLTHIPSPSPARTVRSTRHVGTPLSQSPGLVLSPSTFIPMTQQELEIHASKHLRLLLSCKKFLVEHAMEATEDEEIDEDSVLEALWEYEGFLRARFNHPPDYRQRDKSPSLSDSASTRESIMSISSDGQDAVWEYQSEFRQRFAWPLDGPESPTTARSQITPKIAPSNSNSSSSSQIISTPQEQPPAATAVAQPEPRSFTPVGVVAPPYSRGEMTHVRTFRVYEAIKLDDAFLGSAA</sequence>
<evidence type="ECO:0000313" key="3">
    <source>
        <dbReference type="EMBL" id="TEB33118.1"/>
    </source>
</evidence>
<evidence type="ECO:0000313" key="4">
    <source>
        <dbReference type="Proteomes" id="UP000298030"/>
    </source>
</evidence>
<feature type="compositionally biased region" description="Low complexity" evidence="1">
    <location>
        <begin position="589"/>
        <end position="600"/>
    </location>
</feature>
<dbReference type="CDD" id="cd02440">
    <property type="entry name" value="AdoMet_MTases"/>
    <property type="match status" value="1"/>
</dbReference>
<feature type="region of interest" description="Disordered" evidence="1">
    <location>
        <begin position="1159"/>
        <end position="1185"/>
    </location>
</feature>
<feature type="region of interest" description="Disordered" evidence="1">
    <location>
        <begin position="24"/>
        <end position="157"/>
    </location>
</feature>
<feature type="region of interest" description="Disordered" evidence="1">
    <location>
        <begin position="1060"/>
        <end position="1088"/>
    </location>
</feature>
<accession>A0A4Y7TGR6</accession>
<evidence type="ECO:0000256" key="1">
    <source>
        <dbReference type="SAM" id="MobiDB-lite"/>
    </source>
</evidence>
<feature type="domain" description="Methyltransferase" evidence="2">
    <location>
        <begin position="737"/>
        <end position="838"/>
    </location>
</feature>
<feature type="compositionally biased region" description="Basic and acidic residues" evidence="1">
    <location>
        <begin position="1160"/>
        <end position="1170"/>
    </location>
</feature>
<organism evidence="3 4">
    <name type="scientific">Coprinellus micaceus</name>
    <name type="common">Glistening ink-cap mushroom</name>
    <name type="synonym">Coprinus micaceus</name>
    <dbReference type="NCBI Taxonomy" id="71717"/>
    <lineage>
        <taxon>Eukaryota</taxon>
        <taxon>Fungi</taxon>
        <taxon>Dikarya</taxon>
        <taxon>Basidiomycota</taxon>
        <taxon>Agaricomycotina</taxon>
        <taxon>Agaricomycetes</taxon>
        <taxon>Agaricomycetidae</taxon>
        <taxon>Agaricales</taxon>
        <taxon>Agaricineae</taxon>
        <taxon>Psathyrellaceae</taxon>
        <taxon>Coprinellus</taxon>
    </lineage>
</organism>
<dbReference type="STRING" id="71717.A0A4Y7TGR6"/>
<feature type="compositionally biased region" description="Polar residues" evidence="1">
    <location>
        <begin position="1214"/>
        <end position="1223"/>
    </location>
</feature>
<dbReference type="InterPro" id="IPR041698">
    <property type="entry name" value="Methyltransf_25"/>
</dbReference>
<feature type="region of interest" description="Disordered" evidence="1">
    <location>
        <begin position="1207"/>
        <end position="1267"/>
    </location>
</feature>
<dbReference type="InterPro" id="IPR029063">
    <property type="entry name" value="SAM-dependent_MTases_sf"/>
</dbReference>
<dbReference type="PANTHER" id="PTHR43591">
    <property type="entry name" value="METHYLTRANSFERASE"/>
    <property type="match status" value="1"/>
</dbReference>
<feature type="region of interest" description="Disordered" evidence="1">
    <location>
        <begin position="921"/>
        <end position="974"/>
    </location>
</feature>
<feature type="compositionally biased region" description="Pro residues" evidence="1">
    <location>
        <begin position="80"/>
        <end position="89"/>
    </location>
</feature>
<dbReference type="Pfam" id="PF13649">
    <property type="entry name" value="Methyltransf_25"/>
    <property type="match status" value="1"/>
</dbReference>
<evidence type="ECO:0000259" key="2">
    <source>
        <dbReference type="Pfam" id="PF13649"/>
    </source>
</evidence>
<feature type="compositionally biased region" description="Polar residues" evidence="1">
    <location>
        <begin position="131"/>
        <end position="147"/>
    </location>
</feature>
<feature type="compositionally biased region" description="Polar residues" evidence="1">
    <location>
        <begin position="1171"/>
        <end position="1185"/>
    </location>
</feature>
<dbReference type="GO" id="GO:0008168">
    <property type="term" value="F:methyltransferase activity"/>
    <property type="evidence" value="ECO:0007669"/>
    <property type="project" value="TreeGrafter"/>
</dbReference>
<protein>
    <recommendedName>
        <fullName evidence="2">Methyltransferase domain-containing protein</fullName>
    </recommendedName>
</protein>
<dbReference type="Proteomes" id="UP000298030">
    <property type="component" value="Unassembled WGS sequence"/>
</dbReference>
<feature type="compositionally biased region" description="Low complexity" evidence="1">
    <location>
        <begin position="536"/>
        <end position="553"/>
    </location>
</feature>
<proteinExistence type="predicted"/>
<dbReference type="Gene3D" id="3.40.50.150">
    <property type="entry name" value="Vaccinia Virus protein VP39"/>
    <property type="match status" value="1"/>
</dbReference>
<gene>
    <name evidence="3" type="ORF">FA13DRAFT_1812868</name>
</gene>
<feature type="region of interest" description="Disordered" evidence="1">
    <location>
        <begin position="639"/>
        <end position="666"/>
    </location>
</feature>
<reference evidence="3 4" key="1">
    <citation type="journal article" date="2019" name="Nat. Ecol. Evol.">
        <title>Megaphylogeny resolves global patterns of mushroom evolution.</title>
        <authorList>
            <person name="Varga T."/>
            <person name="Krizsan K."/>
            <person name="Foldi C."/>
            <person name="Dima B."/>
            <person name="Sanchez-Garcia M."/>
            <person name="Sanchez-Ramirez S."/>
            <person name="Szollosi G.J."/>
            <person name="Szarkandi J.G."/>
            <person name="Papp V."/>
            <person name="Albert L."/>
            <person name="Andreopoulos W."/>
            <person name="Angelini C."/>
            <person name="Antonin V."/>
            <person name="Barry K.W."/>
            <person name="Bougher N.L."/>
            <person name="Buchanan P."/>
            <person name="Buyck B."/>
            <person name="Bense V."/>
            <person name="Catcheside P."/>
            <person name="Chovatia M."/>
            <person name="Cooper J."/>
            <person name="Damon W."/>
            <person name="Desjardin D."/>
            <person name="Finy P."/>
            <person name="Geml J."/>
            <person name="Haridas S."/>
            <person name="Hughes K."/>
            <person name="Justo A."/>
            <person name="Karasinski D."/>
            <person name="Kautmanova I."/>
            <person name="Kiss B."/>
            <person name="Kocsube S."/>
            <person name="Kotiranta H."/>
            <person name="LaButti K.M."/>
            <person name="Lechner B.E."/>
            <person name="Liimatainen K."/>
            <person name="Lipzen A."/>
            <person name="Lukacs Z."/>
            <person name="Mihaltcheva S."/>
            <person name="Morgado L.N."/>
            <person name="Niskanen T."/>
            <person name="Noordeloos M.E."/>
            <person name="Ohm R.A."/>
            <person name="Ortiz-Santana B."/>
            <person name="Ovrebo C."/>
            <person name="Racz N."/>
            <person name="Riley R."/>
            <person name="Savchenko A."/>
            <person name="Shiryaev A."/>
            <person name="Soop K."/>
            <person name="Spirin V."/>
            <person name="Szebenyi C."/>
            <person name="Tomsovsky M."/>
            <person name="Tulloss R.E."/>
            <person name="Uehling J."/>
            <person name="Grigoriev I.V."/>
            <person name="Vagvolgyi C."/>
            <person name="Papp T."/>
            <person name="Martin F.M."/>
            <person name="Miettinen O."/>
            <person name="Hibbett D.S."/>
            <person name="Nagy L.G."/>
        </authorList>
    </citation>
    <scope>NUCLEOTIDE SEQUENCE [LARGE SCALE GENOMIC DNA]</scope>
    <source>
        <strain evidence="3 4">FP101781</strain>
    </source>
</reference>
<feature type="compositionally biased region" description="Polar residues" evidence="1">
    <location>
        <begin position="399"/>
        <end position="417"/>
    </location>
</feature>
<feature type="compositionally biased region" description="Polar residues" evidence="1">
    <location>
        <begin position="94"/>
        <end position="106"/>
    </location>
</feature>
<feature type="region of interest" description="Disordered" evidence="1">
    <location>
        <begin position="391"/>
        <end position="606"/>
    </location>
</feature>
<dbReference type="PANTHER" id="PTHR43591:SF24">
    <property type="entry name" value="2-METHOXY-6-POLYPRENYL-1,4-BENZOQUINOL METHYLASE, MITOCHONDRIAL"/>
    <property type="match status" value="1"/>
</dbReference>
<name>A0A4Y7TGR6_COPMI</name>
<dbReference type="SUPFAM" id="SSF53335">
    <property type="entry name" value="S-adenosyl-L-methionine-dependent methyltransferases"/>
    <property type="match status" value="1"/>
</dbReference>
<feature type="compositionally biased region" description="Low complexity" evidence="1">
    <location>
        <begin position="423"/>
        <end position="434"/>
    </location>
</feature>
<feature type="compositionally biased region" description="Polar residues" evidence="1">
    <location>
        <begin position="447"/>
        <end position="462"/>
    </location>
</feature>
<comment type="caution">
    <text evidence="3">The sequence shown here is derived from an EMBL/GenBank/DDBJ whole genome shotgun (WGS) entry which is preliminary data.</text>
</comment>
<dbReference type="EMBL" id="QPFP01000013">
    <property type="protein sequence ID" value="TEB33118.1"/>
    <property type="molecule type" value="Genomic_DNA"/>
</dbReference>
<feature type="region of interest" description="Disordered" evidence="1">
    <location>
        <begin position="214"/>
        <end position="288"/>
    </location>
</feature>
<keyword evidence="4" id="KW-1185">Reference proteome</keyword>
<feature type="compositionally biased region" description="Pro residues" evidence="1">
    <location>
        <begin position="243"/>
        <end position="273"/>
    </location>
</feature>
<feature type="compositionally biased region" description="Basic and acidic residues" evidence="1">
    <location>
        <begin position="44"/>
        <end position="58"/>
    </location>
</feature>